<dbReference type="PANTHER" id="PTHR30255">
    <property type="entry name" value="SINGLE-STRANDED-DNA-SPECIFIC EXONUCLEASE RECJ"/>
    <property type="match status" value="1"/>
</dbReference>
<gene>
    <name evidence="2" type="ORF">COU88_04415</name>
</gene>
<dbReference type="Pfam" id="PF01368">
    <property type="entry name" value="DHH"/>
    <property type="match status" value="1"/>
</dbReference>
<evidence type="ECO:0000313" key="3">
    <source>
        <dbReference type="Proteomes" id="UP000229554"/>
    </source>
</evidence>
<comment type="caution">
    <text evidence="2">The sequence shown here is derived from an EMBL/GenBank/DDBJ whole genome shotgun (WGS) entry which is preliminary data.</text>
</comment>
<dbReference type="EMBL" id="PFED01000180">
    <property type="protein sequence ID" value="PJE62551.1"/>
    <property type="molecule type" value="Genomic_DNA"/>
</dbReference>
<dbReference type="Proteomes" id="UP000229554">
    <property type="component" value="Unassembled WGS sequence"/>
</dbReference>
<evidence type="ECO:0000259" key="1">
    <source>
        <dbReference type="Pfam" id="PF01368"/>
    </source>
</evidence>
<dbReference type="AlphaFoldDB" id="A0A2M8KRK0"/>
<dbReference type="InterPro" id="IPR001667">
    <property type="entry name" value="DDH_dom"/>
</dbReference>
<dbReference type="GO" id="GO:0004527">
    <property type="term" value="F:exonuclease activity"/>
    <property type="evidence" value="ECO:0007669"/>
    <property type="project" value="UniProtKB-KW"/>
</dbReference>
<dbReference type="InterPro" id="IPR051673">
    <property type="entry name" value="SSDNA_exonuclease_RecJ"/>
</dbReference>
<reference evidence="3" key="1">
    <citation type="submission" date="2017-09" db="EMBL/GenBank/DDBJ databases">
        <title>Depth-based differentiation of microbial function through sediment-hosted aquifers and enrichment of novel symbionts in the deep terrestrial subsurface.</title>
        <authorList>
            <person name="Probst A.J."/>
            <person name="Ladd B."/>
            <person name="Jarett J.K."/>
            <person name="Geller-Mcgrath D.E."/>
            <person name="Sieber C.M.K."/>
            <person name="Emerson J.B."/>
            <person name="Anantharaman K."/>
            <person name="Thomas B.C."/>
            <person name="Malmstrom R."/>
            <person name="Stieglmeier M."/>
            <person name="Klingl A."/>
            <person name="Woyke T."/>
            <person name="Ryan C.M."/>
            <person name="Banfield J.F."/>
        </authorList>
    </citation>
    <scope>NUCLEOTIDE SEQUENCE [LARGE SCALE GENOMIC DNA]</scope>
</reference>
<evidence type="ECO:0000313" key="2">
    <source>
        <dbReference type="EMBL" id="PJE62551.1"/>
    </source>
</evidence>
<accession>A0A2M8KRK0</accession>
<feature type="domain" description="DDH" evidence="1">
    <location>
        <begin position="73"/>
        <end position="185"/>
    </location>
</feature>
<dbReference type="InterPro" id="IPR038763">
    <property type="entry name" value="DHH_sf"/>
</dbReference>
<sequence>MKFSIINTISSLTNSEIIIARILASRGIGKDAYELFLQPPSVRGLEIADIGVDKKQYVLACKRLLAAYKKKESIVIYADYDADGVTSASILWRFFHSFGFSVMPYTPDRKTEGYGFSRKGIEYVLKKYNPTLIIAVDHGISEEKHIKYLKKNDIDTIVLDHHIQTTEPPKSAGALIYTKQVSAAGISYFFVKSLYK</sequence>
<name>A0A2M8KRK0_9BACT</name>
<protein>
    <recommendedName>
        <fullName evidence="1">DDH domain-containing protein</fullName>
    </recommendedName>
</protein>
<dbReference type="SUPFAM" id="SSF64182">
    <property type="entry name" value="DHH phosphoesterases"/>
    <property type="match status" value="1"/>
</dbReference>
<proteinExistence type="predicted"/>
<organism evidence="2 3">
    <name type="scientific">Candidatus Roizmanbacteria bacterium CG10_big_fil_rev_8_21_14_0_10_39_6</name>
    <dbReference type="NCBI Taxonomy" id="1974853"/>
    <lineage>
        <taxon>Bacteria</taxon>
        <taxon>Candidatus Roizmaniibacteriota</taxon>
    </lineage>
</organism>
<dbReference type="PANTHER" id="PTHR30255:SF2">
    <property type="entry name" value="SINGLE-STRANDED-DNA-SPECIFIC EXONUCLEASE RECJ"/>
    <property type="match status" value="1"/>
</dbReference>
<dbReference type="Gene3D" id="3.90.1640.30">
    <property type="match status" value="1"/>
</dbReference>
<feature type="non-terminal residue" evidence="2">
    <location>
        <position position="196"/>
    </location>
</feature>